<evidence type="ECO:0000313" key="4">
    <source>
        <dbReference type="Proteomes" id="UP001222027"/>
    </source>
</evidence>
<sequence>MLSLSRGLHSCCLRRLSLYSTFASGVYAFIYVFALAYALATGAAGLSVWYGKHSNQQLKKEFPVPIVYPLSEKGSALRSTGYRSMADTPSKGFGSLSDDKDAGSTISIYSNAGE</sequence>
<feature type="transmembrane region" description="Helical" evidence="2">
    <location>
        <begin position="26"/>
        <end position="50"/>
    </location>
</feature>
<feature type="compositionally biased region" description="Polar residues" evidence="1">
    <location>
        <begin position="104"/>
        <end position="114"/>
    </location>
</feature>
<dbReference type="Proteomes" id="UP001222027">
    <property type="component" value="Unassembled WGS sequence"/>
</dbReference>
<keyword evidence="4" id="KW-1185">Reference proteome</keyword>
<proteinExistence type="predicted"/>
<organism evidence="3 4">
    <name type="scientific">Ensete ventricosum</name>
    <name type="common">Abyssinian banana</name>
    <name type="synonym">Musa ensete</name>
    <dbReference type="NCBI Taxonomy" id="4639"/>
    <lineage>
        <taxon>Eukaryota</taxon>
        <taxon>Viridiplantae</taxon>
        <taxon>Streptophyta</taxon>
        <taxon>Embryophyta</taxon>
        <taxon>Tracheophyta</taxon>
        <taxon>Spermatophyta</taxon>
        <taxon>Magnoliopsida</taxon>
        <taxon>Liliopsida</taxon>
        <taxon>Zingiberales</taxon>
        <taxon>Musaceae</taxon>
        <taxon>Ensete</taxon>
    </lineage>
</organism>
<dbReference type="EMBL" id="JAQQAF010000004">
    <property type="protein sequence ID" value="KAJ8492262.1"/>
    <property type="molecule type" value="Genomic_DNA"/>
</dbReference>
<feature type="region of interest" description="Disordered" evidence="1">
    <location>
        <begin position="81"/>
        <end position="114"/>
    </location>
</feature>
<evidence type="ECO:0000256" key="1">
    <source>
        <dbReference type="SAM" id="MobiDB-lite"/>
    </source>
</evidence>
<evidence type="ECO:0000313" key="3">
    <source>
        <dbReference type="EMBL" id="KAJ8492262.1"/>
    </source>
</evidence>
<keyword evidence="2" id="KW-0472">Membrane</keyword>
<keyword evidence="2" id="KW-1133">Transmembrane helix</keyword>
<name>A0AAV8QWT4_ENSVE</name>
<reference evidence="3 4" key="1">
    <citation type="submission" date="2022-12" db="EMBL/GenBank/DDBJ databases">
        <title>Chromosome-scale assembly of the Ensete ventricosum genome.</title>
        <authorList>
            <person name="Dussert Y."/>
            <person name="Stocks J."/>
            <person name="Wendawek A."/>
            <person name="Woldeyes F."/>
            <person name="Nichols R.A."/>
            <person name="Borrell J.S."/>
        </authorList>
    </citation>
    <scope>NUCLEOTIDE SEQUENCE [LARGE SCALE GENOMIC DNA]</scope>
    <source>
        <strain evidence="4">cv. Maze</strain>
        <tissue evidence="3">Seeds</tissue>
    </source>
</reference>
<evidence type="ECO:0000256" key="2">
    <source>
        <dbReference type="SAM" id="Phobius"/>
    </source>
</evidence>
<protein>
    <submittedName>
        <fullName evidence="3">Uncharacterized protein</fullName>
    </submittedName>
</protein>
<comment type="caution">
    <text evidence="3">The sequence shown here is derived from an EMBL/GenBank/DDBJ whole genome shotgun (WGS) entry which is preliminary data.</text>
</comment>
<gene>
    <name evidence="3" type="ORF">OPV22_013983</name>
</gene>
<keyword evidence="2" id="KW-0812">Transmembrane</keyword>
<dbReference type="AlphaFoldDB" id="A0AAV8QWT4"/>
<accession>A0AAV8QWT4</accession>